<keyword evidence="6" id="KW-1185">Reference proteome</keyword>
<organism evidence="5 6">
    <name type="scientific">Zancudomyces culisetae</name>
    <name type="common">Gut fungus</name>
    <name type="synonym">Smittium culisetae</name>
    <dbReference type="NCBI Taxonomy" id="1213189"/>
    <lineage>
        <taxon>Eukaryota</taxon>
        <taxon>Fungi</taxon>
        <taxon>Fungi incertae sedis</taxon>
        <taxon>Zoopagomycota</taxon>
        <taxon>Kickxellomycotina</taxon>
        <taxon>Harpellomycetes</taxon>
        <taxon>Harpellales</taxon>
        <taxon>Legeriomycetaceae</taxon>
        <taxon>Zancudomyces</taxon>
    </lineage>
</organism>
<feature type="compositionally biased region" description="Low complexity" evidence="3">
    <location>
        <begin position="311"/>
        <end position="328"/>
    </location>
</feature>
<dbReference type="EMBL" id="LSSK01000041">
    <property type="protein sequence ID" value="OMH85834.1"/>
    <property type="molecule type" value="Genomic_DNA"/>
</dbReference>
<evidence type="ECO:0000259" key="4">
    <source>
        <dbReference type="Pfam" id="PF09745"/>
    </source>
</evidence>
<keyword evidence="2" id="KW-0175">Coiled coil</keyword>
<dbReference type="PANTHER" id="PTHR47845:SF1">
    <property type="entry name" value="NUCLEAR SPECKLE SPLICING REGULATORY PROTEIN 1 HOMOLOG"/>
    <property type="match status" value="1"/>
</dbReference>
<feature type="region of interest" description="Disordered" evidence="3">
    <location>
        <begin position="212"/>
        <end position="279"/>
    </location>
</feature>
<feature type="region of interest" description="Disordered" evidence="3">
    <location>
        <begin position="92"/>
        <end position="123"/>
    </location>
</feature>
<reference evidence="6" key="1">
    <citation type="submission" date="2017-01" db="EMBL/GenBank/DDBJ databases">
        <authorList>
            <person name="Wang Y."/>
            <person name="White M."/>
            <person name="Kvist S."/>
            <person name="Moncalvo J.-M."/>
        </authorList>
    </citation>
    <scope>NUCLEOTIDE SEQUENCE [LARGE SCALE GENOMIC DNA]</scope>
    <source>
        <strain evidence="6">COL-18-3</strain>
    </source>
</reference>
<comment type="caution">
    <text evidence="5">The sequence shown here is derived from an EMBL/GenBank/DDBJ whole genome shotgun (WGS) entry which is preliminary data.</text>
</comment>
<feature type="compositionally biased region" description="Basic and acidic residues" evidence="3">
    <location>
        <begin position="333"/>
        <end position="343"/>
    </location>
</feature>
<feature type="compositionally biased region" description="Polar residues" evidence="3">
    <location>
        <begin position="25"/>
        <end position="62"/>
    </location>
</feature>
<accession>A0A1R1PXZ9</accession>
<dbReference type="Pfam" id="PF09745">
    <property type="entry name" value="NSRP1_N"/>
    <property type="match status" value="1"/>
</dbReference>
<dbReference type="GO" id="GO:0000381">
    <property type="term" value="P:regulation of alternative mRNA splicing, via spliceosome"/>
    <property type="evidence" value="ECO:0007669"/>
    <property type="project" value="InterPro"/>
</dbReference>
<evidence type="ECO:0000313" key="6">
    <source>
        <dbReference type="Proteomes" id="UP000188320"/>
    </source>
</evidence>
<feature type="compositionally biased region" description="Basic and acidic residues" evidence="3">
    <location>
        <begin position="354"/>
        <end position="365"/>
    </location>
</feature>
<dbReference type="OrthoDB" id="446635at2759"/>
<evidence type="ECO:0000256" key="1">
    <source>
        <dbReference type="ARBA" id="ARBA00010126"/>
    </source>
</evidence>
<gene>
    <name evidence="5" type="ORF">AX774_g610</name>
</gene>
<feature type="compositionally biased region" description="Low complexity" evidence="3">
    <location>
        <begin position="366"/>
        <end position="377"/>
    </location>
</feature>
<feature type="region of interest" description="Disordered" evidence="3">
    <location>
        <begin position="1"/>
        <end position="76"/>
    </location>
</feature>
<dbReference type="Proteomes" id="UP000188320">
    <property type="component" value="Unassembled WGS sequence"/>
</dbReference>
<feature type="compositionally biased region" description="Basic and acidic residues" evidence="3">
    <location>
        <begin position="109"/>
        <end position="120"/>
    </location>
</feature>
<name>A0A1R1PXZ9_ZANCU</name>
<proteinExistence type="inferred from homology"/>
<sequence length="394" mass="43639">MKKHHKDNPQKLKYGLNITKAKPAQQLQQKSSVFQDETFSSGPNLISKNTSTSKLQTTNSGAANKKPRLENENNVDPSIYAYDEVYDAIKDAQAQSATPSSFSHSNESSNKDGHNGEKPKPRYIQNLINSASVRKIDLLKAKERKVQKEREAEGDQFAHLEKFVTSAYKEHLDSLNLFDEEGNAAASAPGSELDNSKKSFVDFFSNESNALVDTAKDAVRSENIRLDYREPKPHLDLDSKHGYQDDTSATKTARDTDSPGAQTKVLSTTTDPSLLLNDDNQVVDKRQLLKAGLNITAKPSSKSRAPHSRSHPSSYSSSSASSYSSSYRRSTHHDRNSDVRNERPTSPGVSSGSAHDKKDQSKEHLLTQGLTSTSLTTDKVESARLRYLQRKKKA</sequence>
<feature type="region of interest" description="Disordered" evidence="3">
    <location>
        <begin position="292"/>
        <end position="379"/>
    </location>
</feature>
<feature type="compositionally biased region" description="Polar residues" evidence="3">
    <location>
        <begin position="259"/>
        <end position="272"/>
    </location>
</feature>
<evidence type="ECO:0000313" key="5">
    <source>
        <dbReference type="EMBL" id="OMH85834.1"/>
    </source>
</evidence>
<dbReference type="PANTHER" id="PTHR47845">
    <property type="entry name" value="NUCLEAR SPECKLE SPLICING REGULATORY PROTEIN 1 HOMOLOG"/>
    <property type="match status" value="1"/>
</dbReference>
<evidence type="ECO:0000256" key="3">
    <source>
        <dbReference type="SAM" id="MobiDB-lite"/>
    </source>
</evidence>
<evidence type="ECO:0000256" key="2">
    <source>
        <dbReference type="ARBA" id="ARBA00023054"/>
    </source>
</evidence>
<dbReference type="InterPro" id="IPR018612">
    <property type="entry name" value="NSRP1_N"/>
</dbReference>
<dbReference type="InterPro" id="IPR053246">
    <property type="entry name" value="NS_splicing_regulatory_protein"/>
</dbReference>
<feature type="domain" description="Nuclear speckle splicing regulatory protein 1 N-terminal" evidence="4">
    <location>
        <begin position="68"/>
        <end position="184"/>
    </location>
</feature>
<dbReference type="AlphaFoldDB" id="A0A1R1PXZ9"/>
<comment type="similarity">
    <text evidence="1">Belongs to the NSRP1 family.</text>
</comment>
<feature type="compositionally biased region" description="Basic and acidic residues" evidence="3">
    <location>
        <begin position="214"/>
        <end position="244"/>
    </location>
</feature>
<protein>
    <submittedName>
        <fullName evidence="5">Nuclear speckle splicing regulatory protein-like protein</fullName>
    </submittedName>
</protein>